<protein>
    <submittedName>
        <fullName evidence="1">Uncharacterized protein</fullName>
    </submittedName>
</protein>
<sequence>MLNTKFVINSIEREKEIVDMVNKNINFFRTNRIVFTFPEKTVEEEYDIKKHENYKEWLETEWAKRENEFTERLLFLFNKSIELQFTVEISNYGPLGFYNTNTNTVTINLNTKLDVISTIKHEMIHIILEPFIRKYQIEHARKEFIIDTILKILDTQVNSTT</sequence>
<dbReference type="STRING" id="1801990.A2V69_02980"/>
<evidence type="ECO:0000313" key="1">
    <source>
        <dbReference type="EMBL" id="OGZ32942.1"/>
    </source>
</evidence>
<name>A0A1G2F592_9BACT</name>
<accession>A0A1G2F592</accession>
<dbReference type="Proteomes" id="UP000177810">
    <property type="component" value="Unassembled WGS sequence"/>
</dbReference>
<proteinExistence type="predicted"/>
<dbReference type="AlphaFoldDB" id="A0A1G2F592"/>
<reference evidence="1 2" key="1">
    <citation type="journal article" date="2016" name="Nat. Commun.">
        <title>Thousands of microbial genomes shed light on interconnected biogeochemical processes in an aquifer system.</title>
        <authorList>
            <person name="Anantharaman K."/>
            <person name="Brown C.T."/>
            <person name="Hug L.A."/>
            <person name="Sharon I."/>
            <person name="Castelle C.J."/>
            <person name="Probst A.J."/>
            <person name="Thomas B.C."/>
            <person name="Singh A."/>
            <person name="Wilkins M.J."/>
            <person name="Karaoz U."/>
            <person name="Brodie E.L."/>
            <person name="Williams K.H."/>
            <person name="Hubbard S.S."/>
            <person name="Banfield J.F."/>
        </authorList>
    </citation>
    <scope>NUCLEOTIDE SEQUENCE [LARGE SCALE GENOMIC DNA]</scope>
</reference>
<organism evidence="1 2">
    <name type="scientific">Candidatus Portnoybacteria bacterium RBG_13_40_8</name>
    <dbReference type="NCBI Taxonomy" id="1801990"/>
    <lineage>
        <taxon>Bacteria</taxon>
        <taxon>Candidatus Portnoyibacteriota</taxon>
    </lineage>
</organism>
<dbReference type="EMBL" id="MHMT01000010">
    <property type="protein sequence ID" value="OGZ32942.1"/>
    <property type="molecule type" value="Genomic_DNA"/>
</dbReference>
<gene>
    <name evidence="1" type="ORF">A2V69_02980</name>
</gene>
<comment type="caution">
    <text evidence="1">The sequence shown here is derived from an EMBL/GenBank/DDBJ whole genome shotgun (WGS) entry which is preliminary data.</text>
</comment>
<evidence type="ECO:0000313" key="2">
    <source>
        <dbReference type="Proteomes" id="UP000177810"/>
    </source>
</evidence>